<gene>
    <name evidence="1" type="ORF">Goklo_019770</name>
</gene>
<accession>A0A7J8UQI2</accession>
<evidence type="ECO:0000313" key="1">
    <source>
        <dbReference type="EMBL" id="MBA0652514.1"/>
    </source>
</evidence>
<dbReference type="Proteomes" id="UP000593573">
    <property type="component" value="Unassembled WGS sequence"/>
</dbReference>
<dbReference type="EMBL" id="JABFAB010000007">
    <property type="protein sequence ID" value="MBA0652514.1"/>
    <property type="molecule type" value="Genomic_DNA"/>
</dbReference>
<name>A0A7J8UQI2_9ROSI</name>
<dbReference type="AlphaFoldDB" id="A0A7J8UQI2"/>
<proteinExistence type="predicted"/>
<organism evidence="1 2">
    <name type="scientific">Gossypium klotzschianum</name>
    <dbReference type="NCBI Taxonomy" id="34286"/>
    <lineage>
        <taxon>Eukaryota</taxon>
        <taxon>Viridiplantae</taxon>
        <taxon>Streptophyta</taxon>
        <taxon>Embryophyta</taxon>
        <taxon>Tracheophyta</taxon>
        <taxon>Spermatophyta</taxon>
        <taxon>Magnoliopsida</taxon>
        <taxon>eudicotyledons</taxon>
        <taxon>Gunneridae</taxon>
        <taxon>Pentapetalae</taxon>
        <taxon>rosids</taxon>
        <taxon>malvids</taxon>
        <taxon>Malvales</taxon>
        <taxon>Malvaceae</taxon>
        <taxon>Malvoideae</taxon>
        <taxon>Gossypium</taxon>
    </lineage>
</organism>
<keyword evidence="2" id="KW-1185">Reference proteome</keyword>
<comment type="caution">
    <text evidence="1">The sequence shown here is derived from an EMBL/GenBank/DDBJ whole genome shotgun (WGS) entry which is preliminary data.</text>
</comment>
<reference evidence="1 2" key="1">
    <citation type="journal article" date="2019" name="Genome Biol. Evol.">
        <title>Insights into the evolution of the New World diploid cottons (Gossypium, subgenus Houzingenia) based on genome sequencing.</title>
        <authorList>
            <person name="Grover C.E."/>
            <person name="Arick M.A. 2nd"/>
            <person name="Thrash A."/>
            <person name="Conover J.L."/>
            <person name="Sanders W.S."/>
            <person name="Peterson D.G."/>
            <person name="Frelichowski J.E."/>
            <person name="Scheffler J.A."/>
            <person name="Scheffler B.E."/>
            <person name="Wendel J.F."/>
        </authorList>
    </citation>
    <scope>NUCLEOTIDE SEQUENCE [LARGE SCALE GENOMIC DNA]</scope>
    <source>
        <strain evidence="1">57</strain>
        <tissue evidence="1">Leaf</tissue>
    </source>
</reference>
<evidence type="ECO:0000313" key="2">
    <source>
        <dbReference type="Proteomes" id="UP000593573"/>
    </source>
</evidence>
<sequence length="27" mass="3063">MERSKVMRMLMIVLGLALVLLMADATR</sequence>
<protein>
    <submittedName>
        <fullName evidence="1">Uncharacterized protein</fullName>
    </submittedName>
</protein>